<proteinExistence type="predicted"/>
<organism evidence="3 4">
    <name type="scientific">Candidula unifasciata</name>
    <dbReference type="NCBI Taxonomy" id="100452"/>
    <lineage>
        <taxon>Eukaryota</taxon>
        <taxon>Metazoa</taxon>
        <taxon>Spiralia</taxon>
        <taxon>Lophotrochozoa</taxon>
        <taxon>Mollusca</taxon>
        <taxon>Gastropoda</taxon>
        <taxon>Heterobranchia</taxon>
        <taxon>Euthyneura</taxon>
        <taxon>Panpulmonata</taxon>
        <taxon>Eupulmonata</taxon>
        <taxon>Stylommatophora</taxon>
        <taxon>Helicina</taxon>
        <taxon>Helicoidea</taxon>
        <taxon>Geomitridae</taxon>
        <taxon>Candidula</taxon>
    </lineage>
</organism>
<evidence type="ECO:0000256" key="1">
    <source>
        <dbReference type="SAM" id="MobiDB-lite"/>
    </source>
</evidence>
<evidence type="ECO:0000313" key="3">
    <source>
        <dbReference type="EMBL" id="CAG5129515.1"/>
    </source>
</evidence>
<feature type="region of interest" description="Disordered" evidence="1">
    <location>
        <begin position="31"/>
        <end position="62"/>
    </location>
</feature>
<reference evidence="3" key="1">
    <citation type="submission" date="2021-04" db="EMBL/GenBank/DDBJ databases">
        <authorList>
            <consortium name="Molecular Ecology Group"/>
        </authorList>
    </citation>
    <scope>NUCLEOTIDE SEQUENCE</scope>
</reference>
<accession>A0A8S3ZP15</accession>
<dbReference type="Proteomes" id="UP000678393">
    <property type="component" value="Unassembled WGS sequence"/>
</dbReference>
<feature type="signal peptide" evidence="2">
    <location>
        <begin position="1"/>
        <end position="20"/>
    </location>
</feature>
<dbReference type="AlphaFoldDB" id="A0A8S3ZP15"/>
<name>A0A8S3ZP15_9EUPU</name>
<keyword evidence="4" id="KW-1185">Reference proteome</keyword>
<feature type="chain" id="PRO_5035845575" evidence="2">
    <location>
        <begin position="21"/>
        <end position="694"/>
    </location>
</feature>
<protein>
    <submittedName>
        <fullName evidence="3">Uncharacterized protein</fullName>
    </submittedName>
</protein>
<gene>
    <name evidence="3" type="ORF">CUNI_LOCUS15073</name>
</gene>
<keyword evidence="2" id="KW-0732">Signal</keyword>
<comment type="caution">
    <text evidence="3">The sequence shown here is derived from an EMBL/GenBank/DDBJ whole genome shotgun (WGS) entry which is preliminary data.</text>
</comment>
<feature type="compositionally biased region" description="Low complexity" evidence="1">
    <location>
        <begin position="38"/>
        <end position="60"/>
    </location>
</feature>
<dbReference type="EMBL" id="CAJHNH020003535">
    <property type="protein sequence ID" value="CAG5129515.1"/>
    <property type="molecule type" value="Genomic_DNA"/>
</dbReference>
<evidence type="ECO:0000313" key="4">
    <source>
        <dbReference type="Proteomes" id="UP000678393"/>
    </source>
</evidence>
<sequence>MKPIAILFLMTSCLNSIVVAEKQSAHAASSTFDASPAQISQQQRQQSHQQLQQQLSSRLQPTDEHIASSTTLNNDSHNQLIETNIPINTWYDSSTLSDNHNSEASANSESSRVNKGHSFQEDANLYNLKSYIADLLRIPIKSSWILLPPENSQHLFKNNYFSGLMPHRLSNSSNQQHEEHHLDKRDVADQLATEELPDYETEEENYPILLNRRFQVFRSNDPYSPSPYLSAQEFKETFRRSDPYVVGKRTRDLLSGLIVPFSTDKRAAPKFVGRRDSPYFVGKRETFDIPDDYLEDLALDENESPLSEDKRAAPRFIGRRGAPYFVGKRRAPKFIGKRNPTLSLQNDDLASWEDKRGAPMFVGKRRAPFFVGKREYPYNLPGSWSDLPSDRELEWLLEKKAAPKFVGRRGAPYFVGKRGPPMFIGKRVTGLEPGSDSFFEYGQGEVANLLGRRGSPYFVGKRRAPKFVGKRWAEPNLQEHASTKNKRRAPKFVGRRASPYFVGKRGPAQLEKDGLTEDRVEEETQTVSELKRAAPRFVGKRRAPYFVGKRGPPKFVGKRVINSHSSNPSMLELEEEQRPVKFIERRASPFFVGKKAAPKFVGKRLLDSANNHKDEQNLEFLNGNLGIETGSNKVSGNVGEQISSDGELVASNGLGVSLPQRLNDVDRLHAIGNLKARIQANTIQELKHLTESHY</sequence>
<dbReference type="OrthoDB" id="6138578at2759"/>
<evidence type="ECO:0000256" key="2">
    <source>
        <dbReference type="SAM" id="SignalP"/>
    </source>
</evidence>